<accession>A0A2Z6GAF2</accession>
<dbReference type="KEGG" id="fam:OYT1_ch0764"/>
<organism evidence="12 13">
    <name type="scientific">Ferriphaselus amnicola</name>
    <dbReference type="NCBI Taxonomy" id="1188319"/>
    <lineage>
        <taxon>Bacteria</taxon>
        <taxon>Pseudomonadati</taxon>
        <taxon>Pseudomonadota</taxon>
        <taxon>Betaproteobacteria</taxon>
        <taxon>Nitrosomonadales</taxon>
        <taxon>Gallionellaceae</taxon>
        <taxon>Ferriphaselus</taxon>
    </lineage>
</organism>
<dbReference type="GO" id="GO:0015031">
    <property type="term" value="P:protein transport"/>
    <property type="evidence" value="ECO:0007669"/>
    <property type="project" value="UniProtKB-KW"/>
</dbReference>
<dbReference type="Proteomes" id="UP000033070">
    <property type="component" value="Chromosome"/>
</dbReference>
<keyword evidence="5" id="KW-1003">Cell membrane</keyword>
<dbReference type="RefSeq" id="WP_172588506.1">
    <property type="nucleotide sequence ID" value="NZ_AP018738.1"/>
</dbReference>
<keyword evidence="9" id="KW-0811">Translocation</keyword>
<comment type="similarity">
    <text evidence="2">Belongs to the YajC family.</text>
</comment>
<dbReference type="SMART" id="SM01323">
    <property type="entry name" value="YajC"/>
    <property type="match status" value="1"/>
</dbReference>
<feature type="transmembrane region" description="Helical" evidence="11">
    <location>
        <begin position="24"/>
        <end position="43"/>
    </location>
</feature>
<dbReference type="InterPro" id="IPR003849">
    <property type="entry name" value="Preprotein_translocase_YajC"/>
</dbReference>
<dbReference type="NCBIfam" id="TIGR00739">
    <property type="entry name" value="yajC"/>
    <property type="match status" value="1"/>
</dbReference>
<keyword evidence="4" id="KW-0813">Transport</keyword>
<keyword evidence="7" id="KW-0653">Protein transport</keyword>
<evidence type="ECO:0000256" key="9">
    <source>
        <dbReference type="ARBA" id="ARBA00023010"/>
    </source>
</evidence>
<dbReference type="PRINTS" id="PR01853">
    <property type="entry name" value="YAJCTRNLCASE"/>
</dbReference>
<evidence type="ECO:0000256" key="11">
    <source>
        <dbReference type="SAM" id="Phobius"/>
    </source>
</evidence>
<evidence type="ECO:0000256" key="7">
    <source>
        <dbReference type="ARBA" id="ARBA00022927"/>
    </source>
</evidence>
<keyword evidence="10 11" id="KW-0472">Membrane</keyword>
<reference evidence="12 13" key="1">
    <citation type="submission" date="2018-06" db="EMBL/GenBank/DDBJ databases">
        <title>OYT1 Genome Sequencing.</title>
        <authorList>
            <person name="Kato S."/>
            <person name="Itoh T."/>
            <person name="Ohkuma M."/>
        </authorList>
    </citation>
    <scope>NUCLEOTIDE SEQUENCE [LARGE SCALE GENOMIC DNA]</scope>
    <source>
        <strain evidence="12 13">OYT1</strain>
    </source>
</reference>
<proteinExistence type="inferred from homology"/>
<dbReference type="AlphaFoldDB" id="A0A2Z6GAF2"/>
<evidence type="ECO:0000313" key="13">
    <source>
        <dbReference type="Proteomes" id="UP000033070"/>
    </source>
</evidence>
<name>A0A2Z6GAF2_9PROT</name>
<evidence type="ECO:0000256" key="3">
    <source>
        <dbReference type="ARBA" id="ARBA00014962"/>
    </source>
</evidence>
<dbReference type="STRING" id="1188319.OYT1_01633"/>
<evidence type="ECO:0000256" key="6">
    <source>
        <dbReference type="ARBA" id="ARBA00022692"/>
    </source>
</evidence>
<dbReference type="PANTHER" id="PTHR33909:SF1">
    <property type="entry name" value="SEC TRANSLOCON ACCESSORY COMPLEX SUBUNIT YAJC"/>
    <property type="match status" value="1"/>
</dbReference>
<keyword evidence="13" id="KW-1185">Reference proteome</keyword>
<protein>
    <recommendedName>
        <fullName evidence="3">Sec translocon accessory complex subunit YajC</fullName>
    </recommendedName>
</protein>
<evidence type="ECO:0000256" key="5">
    <source>
        <dbReference type="ARBA" id="ARBA00022475"/>
    </source>
</evidence>
<dbReference type="GO" id="GO:0005886">
    <property type="term" value="C:plasma membrane"/>
    <property type="evidence" value="ECO:0007669"/>
    <property type="project" value="UniProtKB-SubCell"/>
</dbReference>
<dbReference type="PANTHER" id="PTHR33909">
    <property type="entry name" value="SEC TRANSLOCON ACCESSORY COMPLEX SUBUNIT YAJC"/>
    <property type="match status" value="1"/>
</dbReference>
<dbReference type="Pfam" id="PF02699">
    <property type="entry name" value="YajC"/>
    <property type="match status" value="1"/>
</dbReference>
<comment type="subcellular location">
    <subcellularLocation>
        <location evidence="1">Cell membrane</location>
        <topology evidence="1">Single-pass membrane protein</topology>
    </subcellularLocation>
</comment>
<gene>
    <name evidence="12" type="ORF">OYT1_ch0764</name>
</gene>
<sequence length="114" mass="12179">MISLSNLLISNAYAEGAAPAAGGGIMDFLPLIALLAVFYFLVLRPQQKRAKDQKAMLEALSKGDEVLTTGGIMGRVTKIGETYTSIEIAENVVIQVQKETIQSVLPKGTIRSAN</sequence>
<keyword evidence="8 11" id="KW-1133">Transmembrane helix</keyword>
<keyword evidence="6 11" id="KW-0812">Transmembrane</keyword>
<dbReference type="EMBL" id="AP018738">
    <property type="protein sequence ID" value="BBE50329.1"/>
    <property type="molecule type" value="Genomic_DNA"/>
</dbReference>
<evidence type="ECO:0000256" key="10">
    <source>
        <dbReference type="ARBA" id="ARBA00023136"/>
    </source>
</evidence>
<evidence type="ECO:0000256" key="2">
    <source>
        <dbReference type="ARBA" id="ARBA00006742"/>
    </source>
</evidence>
<evidence type="ECO:0000313" key="12">
    <source>
        <dbReference type="EMBL" id="BBE50329.1"/>
    </source>
</evidence>
<evidence type="ECO:0000256" key="1">
    <source>
        <dbReference type="ARBA" id="ARBA00004162"/>
    </source>
</evidence>
<evidence type="ECO:0000256" key="4">
    <source>
        <dbReference type="ARBA" id="ARBA00022448"/>
    </source>
</evidence>
<evidence type="ECO:0000256" key="8">
    <source>
        <dbReference type="ARBA" id="ARBA00022989"/>
    </source>
</evidence>